<dbReference type="InterPro" id="IPR027417">
    <property type="entry name" value="P-loop_NTPase"/>
</dbReference>
<dbReference type="PANTHER" id="PTHR14950:SF37">
    <property type="entry name" value="ENDORIBONUCLEASE DICER"/>
    <property type="match status" value="1"/>
</dbReference>
<feature type="domain" description="Helicase C-terminal" evidence="12">
    <location>
        <begin position="358"/>
        <end position="536"/>
    </location>
</feature>
<dbReference type="SUPFAM" id="SSF52540">
    <property type="entry name" value="P-loop containing nucleoside triphosphate hydrolases"/>
    <property type="match status" value="1"/>
</dbReference>
<dbReference type="SMART" id="SM00490">
    <property type="entry name" value="HELICc"/>
    <property type="match status" value="1"/>
</dbReference>
<evidence type="ECO:0000313" key="15">
    <source>
        <dbReference type="Proteomes" id="UP000294933"/>
    </source>
</evidence>
<evidence type="ECO:0000256" key="6">
    <source>
        <dbReference type="ARBA" id="ARBA00022840"/>
    </source>
</evidence>
<evidence type="ECO:0000256" key="4">
    <source>
        <dbReference type="ARBA" id="ARBA00022801"/>
    </source>
</evidence>
<dbReference type="PROSITE" id="PS51327">
    <property type="entry name" value="DICER_DSRBF"/>
    <property type="match status" value="1"/>
</dbReference>
<evidence type="ECO:0000256" key="7">
    <source>
        <dbReference type="ARBA" id="ARBA00035116"/>
    </source>
</evidence>
<comment type="similarity">
    <text evidence="7 8">Belongs to the helicase family. Dicer subfamily.</text>
</comment>
<dbReference type="PROSITE" id="PS51192">
    <property type="entry name" value="HELICASE_ATP_BIND_1"/>
    <property type="match status" value="1"/>
</dbReference>
<evidence type="ECO:0000256" key="2">
    <source>
        <dbReference type="ARBA" id="ARBA00022737"/>
    </source>
</evidence>
<dbReference type="GO" id="GO:0030422">
    <property type="term" value="P:siRNA processing"/>
    <property type="evidence" value="ECO:0007669"/>
    <property type="project" value="TreeGrafter"/>
</dbReference>
<comment type="cofactor">
    <cofactor evidence="1">
        <name>Mg(2+)</name>
        <dbReference type="ChEBI" id="CHEBI:18420"/>
    </cofactor>
</comment>
<dbReference type="GO" id="GO:0004386">
    <property type="term" value="F:helicase activity"/>
    <property type="evidence" value="ECO:0007669"/>
    <property type="project" value="UniProtKB-KW"/>
</dbReference>
<evidence type="ECO:0000259" key="12">
    <source>
        <dbReference type="PROSITE" id="PS51194"/>
    </source>
</evidence>
<reference evidence="14 15" key="1">
    <citation type="submission" date="2018-06" db="EMBL/GenBank/DDBJ databases">
        <title>A transcriptomic atlas of mushroom development highlights an independent origin of complex multicellularity.</title>
        <authorList>
            <consortium name="DOE Joint Genome Institute"/>
            <person name="Krizsan K."/>
            <person name="Almasi E."/>
            <person name="Merenyi Z."/>
            <person name="Sahu N."/>
            <person name="Viragh M."/>
            <person name="Koszo T."/>
            <person name="Mondo S."/>
            <person name="Kiss B."/>
            <person name="Balint B."/>
            <person name="Kues U."/>
            <person name="Barry K."/>
            <person name="Hegedus J.C."/>
            <person name="Henrissat B."/>
            <person name="Johnson J."/>
            <person name="Lipzen A."/>
            <person name="Ohm R."/>
            <person name="Nagy I."/>
            <person name="Pangilinan J."/>
            <person name="Yan J."/>
            <person name="Xiong Y."/>
            <person name="Grigoriev I.V."/>
            <person name="Hibbett D.S."/>
            <person name="Nagy L.G."/>
        </authorList>
    </citation>
    <scope>NUCLEOTIDE SEQUENCE [LARGE SCALE GENOMIC DNA]</scope>
    <source>
        <strain evidence="14 15">SZMC22713</strain>
    </source>
</reference>
<dbReference type="PROSITE" id="PS00517">
    <property type="entry name" value="RNASE_3_1"/>
    <property type="match status" value="1"/>
</dbReference>
<feature type="domain" description="Helicase ATP-binding" evidence="11">
    <location>
        <begin position="18"/>
        <end position="193"/>
    </location>
</feature>
<feature type="compositionally biased region" description="Acidic residues" evidence="9">
    <location>
        <begin position="521"/>
        <end position="537"/>
    </location>
</feature>
<dbReference type="Pfam" id="PF00636">
    <property type="entry name" value="Ribonuclease_3"/>
    <property type="match status" value="2"/>
</dbReference>
<dbReference type="GO" id="GO:0005524">
    <property type="term" value="F:ATP binding"/>
    <property type="evidence" value="ECO:0007669"/>
    <property type="project" value="UniProtKB-KW"/>
</dbReference>
<dbReference type="GO" id="GO:0003723">
    <property type="term" value="F:RNA binding"/>
    <property type="evidence" value="ECO:0007669"/>
    <property type="project" value="UniProtKB-UniRule"/>
</dbReference>
<name>A0A4Y7QL75_9AGAM</name>
<gene>
    <name evidence="14" type="ORF">BD410DRAFT_782796</name>
</gene>
<dbReference type="Gene3D" id="3.30.160.380">
    <property type="entry name" value="Dicer dimerisation domain"/>
    <property type="match status" value="1"/>
</dbReference>
<protein>
    <submittedName>
        <fullName evidence="14">P-loop containing nucleoside triphosphate hydrolase protein</fullName>
    </submittedName>
</protein>
<dbReference type="Gene3D" id="3.40.50.300">
    <property type="entry name" value="P-loop containing nucleotide triphosphate hydrolases"/>
    <property type="match status" value="2"/>
</dbReference>
<keyword evidence="2" id="KW-0677">Repeat</keyword>
<dbReference type="STRING" id="50990.A0A4Y7QL75"/>
<dbReference type="InterPro" id="IPR001650">
    <property type="entry name" value="Helicase_C-like"/>
</dbReference>
<dbReference type="Pfam" id="PF00270">
    <property type="entry name" value="DEAD"/>
    <property type="match status" value="1"/>
</dbReference>
<evidence type="ECO:0000259" key="13">
    <source>
        <dbReference type="PROSITE" id="PS51327"/>
    </source>
</evidence>
<evidence type="ECO:0000256" key="8">
    <source>
        <dbReference type="PROSITE-ProRule" id="PRU00657"/>
    </source>
</evidence>
<accession>A0A4Y7QL75</accession>
<dbReference type="PANTHER" id="PTHR14950">
    <property type="entry name" value="DICER-RELATED"/>
    <property type="match status" value="1"/>
</dbReference>
<sequence length="1452" mass="162577">MDSPEIAKLLPRAYQEEIFTRAQETNIIAALDTGSGKTFIGALLIKSITALDTSNGKKVLFLVPKVPLVEQQTHFLAGQTPLRVKGYYGGMGVDQWDKNRWRREFQQADVLVMTAQIFYNIIAHAFWRMDKVSLIVFDECHHAQKNHPYNAIMTEHYRNCPPETRPKIFGMTASPIWNLKKPQESLQLLESSLCAKVIAVREHAEELNKHSPRPTEIIRIYPSTPLEHPAYISPSLWHYLEASGLLYHVFDKNLDKMRGRYFVTLNALGPYAADCFIHSYLTHKLTELLRQDHATYLTQINKSFPGYSLANVRGNNADAFFNNTVSKGVLESLQGALTHFNLHMSADTVFLDEWFSPKFHAVVDILRNRRSSVFQGILFVEQRQVAMTLAKLLARAPELKDWLRCAELMGHGGQTEGGNSFKGMGLKGQDEVVKSFREGKLNFLVATSVAEEGLDFPACELVIRFDALQHMVGYVQSRGRARHRNSTFIVMIEENNESEIARYTKYREEEPELRRIYQGTDGEDGDDTEADLDDPNDISERVSYTVPSTGAMLTYSSSISLLNHLCATIRRDKYTPVHRPKYYGDFESIVDLPSALPLPKEHLRYIGPAKRTKKEAKRAVSFEAVKALHSLGVFDDHLSPVKATKGDDVEDADGRRVPDVSDVPEYLETDVRDPWTVGPDWWLHVVYLNGRRSAGLVACNQLPQVDLQADGVRVVLSNAIPIQFDPYERLAQTELMQKFTKVGLWWCVTGRPVELPLTCCLAPLDAATDQPDWELMERAVLYPQGLYDWTGITDEHCDSLVIMNIKKHGRPLLLHRIRRDLTPQSKLNPEDCTDGVTTYAELFVQQYSSTSKPLLPLRGGPLLEVYPLPRRPSGLYTPNSLRYLYGPEVSAPDSPSALIVPQELCKWVYLSDSLTGAFRILCRLCRRITDVYRVHSAKNELGITSAEDDFLIEAFTIPSAHAGFNNQRLETLGDAVLKLCVTVHLYNRYPHKHEGQLNSLKINSVSNRALLAHAREIGLEHYITSESGKLREWRYVHNGKVSAHAEPPSVQRKIPRRSLQDCMEAALGASFLTGGIDSSLKMGTSLSLCFGGPIRWSLRYELPKPSRPGKLFRALQEALGYTFRNGELLVEAVTHPSFQSDGGACYQRLEFLGDALIDLVIAKYLFQKYPKATSGQITWARSRAVCAPALAVVAVQRLSVHKYMLANNVDLSRAIADEVPALSAVPYEVAVKEGWRFDPPKAISDLLESILGAVLVDSGYDYEVSSNVVEHVMSGLMGVLTPHLPRDPVSELMVWTARAGCRKIAFRKSQSNPAAKKNDSMSVLAHDQEIVGPITAVNLSLAKGLASAEALVILADQESDRSLSRICDCCKTRAQPVTPPLDEVMDEEALDDETEAGFALQAAIQRNQVDEELRLQNAAAAQEAMDIDEEEEVEAMVQDTSCVDDDIAMDIN</sequence>
<feature type="domain" description="RNase III" evidence="10">
    <location>
        <begin position="934"/>
        <end position="1075"/>
    </location>
</feature>
<dbReference type="CDD" id="cd18034">
    <property type="entry name" value="DEXHc_dicer"/>
    <property type="match status" value="1"/>
</dbReference>
<evidence type="ECO:0000259" key="10">
    <source>
        <dbReference type="PROSITE" id="PS50142"/>
    </source>
</evidence>
<dbReference type="InterPro" id="IPR005034">
    <property type="entry name" value="Dicer_dimerisation"/>
</dbReference>
<feature type="region of interest" description="Disordered" evidence="9">
    <location>
        <begin position="513"/>
        <end position="537"/>
    </location>
</feature>
<dbReference type="InterPro" id="IPR011545">
    <property type="entry name" value="DEAD/DEAH_box_helicase_dom"/>
</dbReference>
<dbReference type="InterPro" id="IPR014001">
    <property type="entry name" value="Helicase_ATP-bd"/>
</dbReference>
<evidence type="ECO:0000256" key="5">
    <source>
        <dbReference type="ARBA" id="ARBA00022806"/>
    </source>
</evidence>
<dbReference type="Pfam" id="PF03368">
    <property type="entry name" value="Dicer_dimer"/>
    <property type="match status" value="1"/>
</dbReference>
<dbReference type="OrthoDB" id="416741at2759"/>
<dbReference type="CDD" id="cd00593">
    <property type="entry name" value="RIBOc"/>
    <property type="match status" value="2"/>
</dbReference>
<keyword evidence="5" id="KW-0347">Helicase</keyword>
<organism evidence="14 15">
    <name type="scientific">Rickenella mellea</name>
    <dbReference type="NCBI Taxonomy" id="50990"/>
    <lineage>
        <taxon>Eukaryota</taxon>
        <taxon>Fungi</taxon>
        <taxon>Dikarya</taxon>
        <taxon>Basidiomycota</taxon>
        <taxon>Agaricomycotina</taxon>
        <taxon>Agaricomycetes</taxon>
        <taxon>Hymenochaetales</taxon>
        <taxon>Rickenellaceae</taxon>
        <taxon>Rickenella</taxon>
    </lineage>
</organism>
<dbReference type="Gene3D" id="1.10.1520.10">
    <property type="entry name" value="Ribonuclease III domain"/>
    <property type="match status" value="2"/>
</dbReference>
<evidence type="ECO:0000313" key="14">
    <source>
        <dbReference type="EMBL" id="TDL27660.1"/>
    </source>
</evidence>
<dbReference type="SUPFAM" id="SSF69065">
    <property type="entry name" value="RNase III domain-like"/>
    <property type="match status" value="2"/>
</dbReference>
<dbReference type="InterPro" id="IPR000999">
    <property type="entry name" value="RNase_III_dom"/>
</dbReference>
<feature type="domain" description="RNase III" evidence="10">
    <location>
        <begin position="1112"/>
        <end position="1259"/>
    </location>
</feature>
<dbReference type="PROSITE" id="PS50142">
    <property type="entry name" value="RNASE_3_2"/>
    <property type="match status" value="2"/>
</dbReference>
<dbReference type="GO" id="GO:0004525">
    <property type="term" value="F:ribonuclease III activity"/>
    <property type="evidence" value="ECO:0007669"/>
    <property type="project" value="InterPro"/>
</dbReference>
<dbReference type="FunFam" id="3.40.50.300:FF:000628">
    <property type="entry name" value="Endoribonuclease Dicer"/>
    <property type="match status" value="1"/>
</dbReference>
<keyword evidence="3" id="KW-0547">Nucleotide-binding</keyword>
<dbReference type="GO" id="GO:0005737">
    <property type="term" value="C:cytoplasm"/>
    <property type="evidence" value="ECO:0007669"/>
    <property type="project" value="TreeGrafter"/>
</dbReference>
<dbReference type="PROSITE" id="PS51194">
    <property type="entry name" value="HELICASE_CTER"/>
    <property type="match status" value="1"/>
</dbReference>
<feature type="domain" description="Dicer dsRNA-binding fold" evidence="13">
    <location>
        <begin position="558"/>
        <end position="648"/>
    </location>
</feature>
<keyword evidence="4 14" id="KW-0378">Hydrolase</keyword>
<proteinExistence type="inferred from homology"/>
<dbReference type="SMART" id="SM00535">
    <property type="entry name" value="RIBOc"/>
    <property type="match status" value="2"/>
</dbReference>
<dbReference type="GO" id="GO:0005634">
    <property type="term" value="C:nucleus"/>
    <property type="evidence" value="ECO:0007669"/>
    <property type="project" value="TreeGrafter"/>
</dbReference>
<dbReference type="VEuPathDB" id="FungiDB:BD410DRAFT_782796"/>
<dbReference type="Proteomes" id="UP000294933">
    <property type="component" value="Unassembled WGS sequence"/>
</dbReference>
<evidence type="ECO:0000256" key="1">
    <source>
        <dbReference type="ARBA" id="ARBA00001946"/>
    </source>
</evidence>
<keyword evidence="15" id="KW-1185">Reference proteome</keyword>
<dbReference type="InterPro" id="IPR036389">
    <property type="entry name" value="RNase_III_sf"/>
</dbReference>
<dbReference type="SMART" id="SM00487">
    <property type="entry name" value="DEXDc"/>
    <property type="match status" value="1"/>
</dbReference>
<evidence type="ECO:0000256" key="9">
    <source>
        <dbReference type="SAM" id="MobiDB-lite"/>
    </source>
</evidence>
<keyword evidence="8" id="KW-0694">RNA-binding</keyword>
<keyword evidence="6" id="KW-0067">ATP-binding</keyword>
<evidence type="ECO:0000256" key="3">
    <source>
        <dbReference type="ARBA" id="ARBA00022741"/>
    </source>
</evidence>
<dbReference type="InterPro" id="IPR038248">
    <property type="entry name" value="Dicer_dimer_sf"/>
</dbReference>
<evidence type="ECO:0000259" key="11">
    <source>
        <dbReference type="PROSITE" id="PS51192"/>
    </source>
</evidence>
<dbReference type="EMBL" id="ML170159">
    <property type="protein sequence ID" value="TDL27660.1"/>
    <property type="molecule type" value="Genomic_DNA"/>
</dbReference>
<dbReference type="Pfam" id="PF00271">
    <property type="entry name" value="Helicase_C"/>
    <property type="match status" value="1"/>
</dbReference>